<evidence type="ECO:0000313" key="3">
    <source>
        <dbReference type="EMBL" id="NYG31197.1"/>
    </source>
</evidence>
<feature type="signal peptide" evidence="2">
    <location>
        <begin position="1"/>
        <end position="26"/>
    </location>
</feature>
<evidence type="ECO:0000256" key="1">
    <source>
        <dbReference type="ARBA" id="ARBA00022729"/>
    </source>
</evidence>
<dbReference type="GO" id="GO:0055085">
    <property type="term" value="P:transmembrane transport"/>
    <property type="evidence" value="ECO:0007669"/>
    <property type="project" value="InterPro"/>
</dbReference>
<dbReference type="AlphaFoldDB" id="A0A7Y9U536"/>
<dbReference type="CDD" id="cd13603">
    <property type="entry name" value="PBP2_TRAP_Siap_TeaA_like"/>
    <property type="match status" value="1"/>
</dbReference>
<dbReference type="Pfam" id="PF03480">
    <property type="entry name" value="DctP"/>
    <property type="match status" value="1"/>
</dbReference>
<dbReference type="GO" id="GO:0030246">
    <property type="term" value="F:carbohydrate binding"/>
    <property type="evidence" value="ECO:0007669"/>
    <property type="project" value="TreeGrafter"/>
</dbReference>
<organism evidence="3 4">
    <name type="scientific">Sphaerotilus montanus</name>
    <dbReference type="NCBI Taxonomy" id="522889"/>
    <lineage>
        <taxon>Bacteria</taxon>
        <taxon>Pseudomonadati</taxon>
        <taxon>Pseudomonadota</taxon>
        <taxon>Betaproteobacteria</taxon>
        <taxon>Burkholderiales</taxon>
        <taxon>Sphaerotilaceae</taxon>
        <taxon>Sphaerotilus</taxon>
    </lineage>
</organism>
<gene>
    <name evidence="3" type="ORF">BDD16_000183</name>
</gene>
<keyword evidence="1 2" id="KW-0732">Signal</keyword>
<sequence length="330" mass="35604">MIDRNTFTRTLFALAIGALVPLAAQAQAIKLTLGHGAAPGNPRHEASVKFAETLKARSGGRIEVQVAPSAQLGDDAAMITALRTGALDMSANSQGAMANAVPEYAAFGMPFLFANLPQAWKLLDGPLGKELADRSAEKGMVVLGYWDNGIRHMSNSKRPLLKPEDLKGMKMRTPPDAVTVDIMQALGAEAQQIKFAELYVALQQGVVDGQENPLMNIHASKLYEVQKFISLTGHKYEMTPFVMSKRTWDKLSDADRKAVQESAAEATALQRRLSQESDDKLVADLKAKGVRVDTVDKAAFEKGTSAVDDKWMGSPIGPFVKKVIAGARAN</sequence>
<keyword evidence="4" id="KW-1185">Reference proteome</keyword>
<reference evidence="3 4" key="1">
    <citation type="submission" date="2020-07" db="EMBL/GenBank/DDBJ databases">
        <title>Genomic Encyclopedia of Archaeal and Bacterial Type Strains, Phase II (KMG-II): from individual species to whole genera.</title>
        <authorList>
            <person name="Goeker M."/>
        </authorList>
    </citation>
    <scope>NUCLEOTIDE SEQUENCE [LARGE SCALE GENOMIC DNA]</scope>
    <source>
        <strain evidence="3 4">DSM 21226</strain>
    </source>
</reference>
<dbReference type="PANTHER" id="PTHR33376:SF2">
    <property type="entry name" value="DICARBOXYLATE-BINDING PERIPLASMIC PROTEIN"/>
    <property type="match status" value="1"/>
</dbReference>
<dbReference type="InterPro" id="IPR018389">
    <property type="entry name" value="DctP_fam"/>
</dbReference>
<dbReference type="Proteomes" id="UP000518288">
    <property type="component" value="Unassembled WGS sequence"/>
</dbReference>
<accession>A0A7Y9U536</accession>
<dbReference type="NCBIfam" id="TIGR00787">
    <property type="entry name" value="dctP"/>
    <property type="match status" value="1"/>
</dbReference>
<keyword evidence="3" id="KW-0675">Receptor</keyword>
<name>A0A7Y9U536_9BURK</name>
<dbReference type="EMBL" id="JACCFH010000001">
    <property type="protein sequence ID" value="NYG31197.1"/>
    <property type="molecule type" value="Genomic_DNA"/>
</dbReference>
<dbReference type="NCBIfam" id="NF037995">
    <property type="entry name" value="TRAP_S1"/>
    <property type="match status" value="1"/>
</dbReference>
<dbReference type="InterPro" id="IPR004682">
    <property type="entry name" value="TRAP_DctP"/>
</dbReference>
<proteinExistence type="predicted"/>
<feature type="chain" id="PRO_5030873148" evidence="2">
    <location>
        <begin position="27"/>
        <end position="330"/>
    </location>
</feature>
<dbReference type="GO" id="GO:0030288">
    <property type="term" value="C:outer membrane-bounded periplasmic space"/>
    <property type="evidence" value="ECO:0007669"/>
    <property type="project" value="InterPro"/>
</dbReference>
<evidence type="ECO:0000256" key="2">
    <source>
        <dbReference type="SAM" id="SignalP"/>
    </source>
</evidence>
<dbReference type="RefSeq" id="WP_179632192.1">
    <property type="nucleotide sequence ID" value="NZ_CAXYYM010000019.1"/>
</dbReference>
<evidence type="ECO:0000313" key="4">
    <source>
        <dbReference type="Proteomes" id="UP000518288"/>
    </source>
</evidence>
<dbReference type="InterPro" id="IPR038404">
    <property type="entry name" value="TRAP_DctP_sf"/>
</dbReference>
<comment type="caution">
    <text evidence="3">The sequence shown here is derived from an EMBL/GenBank/DDBJ whole genome shotgun (WGS) entry which is preliminary data.</text>
</comment>
<dbReference type="PIRSF" id="PIRSF006470">
    <property type="entry name" value="DctB"/>
    <property type="match status" value="1"/>
</dbReference>
<dbReference type="Gene3D" id="3.40.190.170">
    <property type="entry name" value="Bacterial extracellular solute-binding protein, family 7"/>
    <property type="match status" value="1"/>
</dbReference>
<protein>
    <submittedName>
        <fullName evidence="3">Tripartite ATP-independent transporter DctP family solute receptor</fullName>
    </submittedName>
</protein>
<dbReference type="PANTHER" id="PTHR33376">
    <property type="match status" value="1"/>
</dbReference>